<dbReference type="Gene3D" id="3.90.190.20">
    <property type="entry name" value="Mur ligase, C-terminal domain"/>
    <property type="match status" value="1"/>
</dbReference>
<gene>
    <name evidence="14" type="ORF">C7380_10573</name>
</gene>
<dbReference type="Pfam" id="PF08245">
    <property type="entry name" value="Mur_ligase_M"/>
    <property type="match status" value="1"/>
</dbReference>
<dbReference type="EC" id="6.3.2.10" evidence="10"/>
<evidence type="ECO:0000256" key="10">
    <source>
        <dbReference type="RuleBase" id="RU004136"/>
    </source>
</evidence>
<dbReference type="Pfam" id="PF01225">
    <property type="entry name" value="Mur_ligase"/>
    <property type="match status" value="1"/>
</dbReference>
<comment type="subcellular location">
    <subcellularLocation>
        <location evidence="10">Cytoplasm</location>
    </subcellularLocation>
</comment>
<evidence type="ECO:0000313" key="14">
    <source>
        <dbReference type="EMBL" id="PWJ95446.1"/>
    </source>
</evidence>
<keyword evidence="5" id="KW-0067">ATP-binding</keyword>
<organism evidence="14 15">
    <name type="scientific">Oceanotoga teriensis</name>
    <dbReference type="NCBI Taxonomy" id="515440"/>
    <lineage>
        <taxon>Bacteria</taxon>
        <taxon>Thermotogati</taxon>
        <taxon>Thermotogota</taxon>
        <taxon>Thermotogae</taxon>
        <taxon>Petrotogales</taxon>
        <taxon>Petrotogaceae</taxon>
        <taxon>Oceanotoga</taxon>
    </lineage>
</organism>
<dbReference type="Pfam" id="PF02875">
    <property type="entry name" value="Mur_ligase_C"/>
    <property type="match status" value="1"/>
</dbReference>
<dbReference type="InterPro" id="IPR013221">
    <property type="entry name" value="Mur_ligase_cen"/>
</dbReference>
<dbReference type="SUPFAM" id="SSF63418">
    <property type="entry name" value="MurE/MurF N-terminal domain"/>
    <property type="match status" value="1"/>
</dbReference>
<dbReference type="InterPro" id="IPR005863">
    <property type="entry name" value="UDP-N-AcMur_synth"/>
</dbReference>
<dbReference type="GO" id="GO:0005524">
    <property type="term" value="F:ATP binding"/>
    <property type="evidence" value="ECO:0007669"/>
    <property type="project" value="UniProtKB-KW"/>
</dbReference>
<evidence type="ECO:0000256" key="3">
    <source>
        <dbReference type="ARBA" id="ARBA00022618"/>
    </source>
</evidence>
<evidence type="ECO:0000259" key="13">
    <source>
        <dbReference type="Pfam" id="PF08245"/>
    </source>
</evidence>
<reference evidence="14 15" key="1">
    <citation type="submission" date="2018-05" db="EMBL/GenBank/DDBJ databases">
        <title>Genomic Encyclopedia of Type Strains, Phase IV (KMG-IV): sequencing the most valuable type-strain genomes for metagenomic binning, comparative biology and taxonomic classification.</title>
        <authorList>
            <person name="Goeker M."/>
        </authorList>
    </citation>
    <scope>NUCLEOTIDE SEQUENCE [LARGE SCALE GENOMIC DNA]</scope>
    <source>
        <strain evidence="14 15">DSM 24906</strain>
    </source>
</reference>
<dbReference type="AlphaFoldDB" id="A0AA45C7P3"/>
<keyword evidence="4" id="KW-0547">Nucleotide-binding</keyword>
<keyword evidence="6 10" id="KW-0133">Cell shape</keyword>
<dbReference type="RefSeq" id="WP_109604356.1">
    <property type="nucleotide sequence ID" value="NZ_JAMHJO010000003.1"/>
</dbReference>
<dbReference type="PANTHER" id="PTHR43024">
    <property type="entry name" value="UDP-N-ACETYLMURAMOYL-TRIPEPTIDE--D-ALANYL-D-ALANINE LIGASE"/>
    <property type="match status" value="1"/>
</dbReference>
<evidence type="ECO:0000256" key="5">
    <source>
        <dbReference type="ARBA" id="ARBA00022840"/>
    </source>
</evidence>
<dbReference type="GO" id="GO:0009252">
    <property type="term" value="P:peptidoglycan biosynthetic process"/>
    <property type="evidence" value="ECO:0007669"/>
    <property type="project" value="UniProtKB-KW"/>
</dbReference>
<dbReference type="InterPro" id="IPR051046">
    <property type="entry name" value="MurCDEF_CellWall_CoF430Synth"/>
</dbReference>
<keyword evidence="15" id="KW-1185">Reference proteome</keyword>
<dbReference type="Proteomes" id="UP000245921">
    <property type="component" value="Unassembled WGS sequence"/>
</dbReference>
<dbReference type="GO" id="GO:0008360">
    <property type="term" value="P:regulation of cell shape"/>
    <property type="evidence" value="ECO:0007669"/>
    <property type="project" value="UniProtKB-KW"/>
</dbReference>
<keyword evidence="9 10" id="KW-0961">Cell wall biogenesis/degradation</keyword>
<dbReference type="GO" id="GO:0051301">
    <property type="term" value="P:cell division"/>
    <property type="evidence" value="ECO:0007669"/>
    <property type="project" value="UniProtKB-KW"/>
</dbReference>
<dbReference type="PANTHER" id="PTHR43024:SF1">
    <property type="entry name" value="UDP-N-ACETYLMURAMOYL-TRIPEPTIDE--D-ALANYL-D-ALANINE LIGASE"/>
    <property type="match status" value="1"/>
</dbReference>
<evidence type="ECO:0000313" key="15">
    <source>
        <dbReference type="Proteomes" id="UP000245921"/>
    </source>
</evidence>
<comment type="caution">
    <text evidence="14">The sequence shown here is derived from an EMBL/GenBank/DDBJ whole genome shotgun (WGS) entry which is preliminary data.</text>
</comment>
<accession>A0AA45C7P3</accession>
<dbReference type="InterPro" id="IPR036615">
    <property type="entry name" value="Mur_ligase_C_dom_sf"/>
</dbReference>
<evidence type="ECO:0000256" key="7">
    <source>
        <dbReference type="ARBA" id="ARBA00022984"/>
    </source>
</evidence>
<feature type="domain" description="Mur ligase C-terminal" evidence="12">
    <location>
        <begin position="296"/>
        <end position="373"/>
    </location>
</feature>
<evidence type="ECO:0000256" key="4">
    <source>
        <dbReference type="ARBA" id="ARBA00022741"/>
    </source>
</evidence>
<feature type="domain" description="Mur ligase N-terminal catalytic" evidence="11">
    <location>
        <begin position="12"/>
        <end position="57"/>
    </location>
</feature>
<sequence length="422" mass="48638">MNLIELKNKKYFFQTNSKDIKKDDVFIALKGEKNDGHNYLNDAFQRGASFAVVEKDIPFKNILKVDNVLIHILKETSKLVNNNSKLKIGITGSTGKTTTKECLHQILSNTLSIFSTHENYNTEIGIPLSILNYYNNEDVAILEMGLQKKDDLKFLSNFYDLDVAFITNIGTSHIEFLESKENIAYQKSLITKNMKKGLVVLNGDYEKLLDFIPKNLNIIKFGKKDSNDSVLKDFEYSENKTKVLYKIFGKDVFLTLNNIWSEGQLIDLLAVISFCIFIQIPIDPYFISNIELPSSRFEIIKTDNCTIINDSYNASFESFKSGFESIKKYTSKDKKILIMSEIKESGEYSKEIHIKTIKLAQNIFNEIYFLDPENKFNYLNNINFIKNIEEVKELINNTKGIIYIKGSNSTGLYKFMKERSYL</sequence>
<dbReference type="SUPFAM" id="SSF53244">
    <property type="entry name" value="MurD-like peptide ligases, peptide-binding domain"/>
    <property type="match status" value="1"/>
</dbReference>
<dbReference type="GO" id="GO:0047480">
    <property type="term" value="F:UDP-N-acetylmuramoyl-tripeptide-D-alanyl-D-alanine ligase activity"/>
    <property type="evidence" value="ECO:0007669"/>
    <property type="project" value="UniProtKB-EC"/>
</dbReference>
<name>A0AA45C7P3_9BACT</name>
<dbReference type="InterPro" id="IPR004101">
    <property type="entry name" value="Mur_ligase_C"/>
</dbReference>
<dbReference type="InterPro" id="IPR000713">
    <property type="entry name" value="Mur_ligase_N"/>
</dbReference>
<feature type="domain" description="Mur ligase central" evidence="13">
    <location>
        <begin position="90"/>
        <end position="248"/>
    </location>
</feature>
<evidence type="ECO:0000256" key="8">
    <source>
        <dbReference type="ARBA" id="ARBA00023306"/>
    </source>
</evidence>
<keyword evidence="3 10" id="KW-0132">Cell division</keyword>
<proteinExistence type="predicted"/>
<comment type="catalytic activity">
    <reaction evidence="10">
        <text>D-alanyl-D-alanine + UDP-N-acetyl-alpha-D-muramoyl-L-alanyl-gamma-D-glutamyl-meso-2,6-diaminopimelate + ATP = UDP-N-acetyl-alpha-D-muramoyl-L-alanyl-gamma-D-glutamyl-meso-2,6-diaminopimeloyl-D-alanyl-D-alanine + ADP + phosphate + H(+)</text>
        <dbReference type="Rhea" id="RHEA:28374"/>
        <dbReference type="ChEBI" id="CHEBI:15378"/>
        <dbReference type="ChEBI" id="CHEBI:30616"/>
        <dbReference type="ChEBI" id="CHEBI:43474"/>
        <dbReference type="ChEBI" id="CHEBI:57822"/>
        <dbReference type="ChEBI" id="CHEBI:61386"/>
        <dbReference type="ChEBI" id="CHEBI:83905"/>
        <dbReference type="ChEBI" id="CHEBI:456216"/>
        <dbReference type="EC" id="6.3.2.10"/>
    </reaction>
</comment>
<dbReference type="InterPro" id="IPR036565">
    <property type="entry name" value="Mur-like_cat_sf"/>
</dbReference>
<dbReference type="InterPro" id="IPR035911">
    <property type="entry name" value="MurE/MurF_N"/>
</dbReference>
<evidence type="ECO:0000259" key="11">
    <source>
        <dbReference type="Pfam" id="PF01225"/>
    </source>
</evidence>
<dbReference type="Gene3D" id="3.40.1390.10">
    <property type="entry name" value="MurE/MurF, N-terminal domain"/>
    <property type="match status" value="1"/>
</dbReference>
<dbReference type="GO" id="GO:0005737">
    <property type="term" value="C:cytoplasm"/>
    <property type="evidence" value="ECO:0007669"/>
    <property type="project" value="UniProtKB-SubCell"/>
</dbReference>
<keyword evidence="1" id="KW-0963">Cytoplasm</keyword>
<comment type="pathway">
    <text evidence="10">Cell wall biogenesis; peptidoglycan biosynthesis.</text>
</comment>
<comment type="function">
    <text evidence="10">Involved in cell wall formation. Catalyzes the final step in the synthesis of UDP-N-acetylmuramoyl-pentapeptide, the precursor of murein.</text>
</comment>
<protein>
    <recommendedName>
        <fullName evidence="10">UDP-N-acetylmuramoyl-tripeptide--D-alanyl-D-alanine ligase</fullName>
        <ecNumber evidence="10">6.3.2.10</ecNumber>
    </recommendedName>
</protein>
<dbReference type="Gene3D" id="3.40.1190.10">
    <property type="entry name" value="Mur-like, catalytic domain"/>
    <property type="match status" value="1"/>
</dbReference>
<dbReference type="EMBL" id="QGGI01000005">
    <property type="protein sequence ID" value="PWJ95446.1"/>
    <property type="molecule type" value="Genomic_DNA"/>
</dbReference>
<evidence type="ECO:0000256" key="2">
    <source>
        <dbReference type="ARBA" id="ARBA00022598"/>
    </source>
</evidence>
<dbReference type="GO" id="GO:0071555">
    <property type="term" value="P:cell wall organization"/>
    <property type="evidence" value="ECO:0007669"/>
    <property type="project" value="UniProtKB-KW"/>
</dbReference>
<dbReference type="SUPFAM" id="SSF53623">
    <property type="entry name" value="MurD-like peptide ligases, catalytic domain"/>
    <property type="match status" value="1"/>
</dbReference>
<keyword evidence="8 10" id="KW-0131">Cell cycle</keyword>
<dbReference type="NCBIfam" id="TIGR01143">
    <property type="entry name" value="murF"/>
    <property type="match status" value="1"/>
</dbReference>
<evidence type="ECO:0000256" key="9">
    <source>
        <dbReference type="ARBA" id="ARBA00023316"/>
    </source>
</evidence>
<evidence type="ECO:0000256" key="1">
    <source>
        <dbReference type="ARBA" id="ARBA00022490"/>
    </source>
</evidence>
<keyword evidence="2 14" id="KW-0436">Ligase</keyword>
<keyword evidence="7 10" id="KW-0573">Peptidoglycan synthesis</keyword>
<evidence type="ECO:0000259" key="12">
    <source>
        <dbReference type="Pfam" id="PF02875"/>
    </source>
</evidence>
<evidence type="ECO:0000256" key="6">
    <source>
        <dbReference type="ARBA" id="ARBA00022960"/>
    </source>
</evidence>